<dbReference type="RefSeq" id="WP_261693368.1">
    <property type="nucleotide sequence ID" value="NZ_CP104694.1"/>
</dbReference>
<dbReference type="GO" id="GO:0008168">
    <property type="term" value="F:methyltransferase activity"/>
    <property type="evidence" value="ECO:0007669"/>
    <property type="project" value="UniProtKB-KW"/>
</dbReference>
<dbReference type="Gene3D" id="3.40.50.150">
    <property type="entry name" value="Vaccinia Virus protein VP39"/>
    <property type="match status" value="1"/>
</dbReference>
<dbReference type="InterPro" id="IPR006342">
    <property type="entry name" value="FkbM_mtfrase"/>
</dbReference>
<dbReference type="SUPFAM" id="SSF53335">
    <property type="entry name" value="S-adenosyl-L-methionine-dependent methyltransferases"/>
    <property type="match status" value="1"/>
</dbReference>
<dbReference type="PANTHER" id="PTHR34203:SF15">
    <property type="entry name" value="SLL1173 PROTEIN"/>
    <property type="match status" value="1"/>
</dbReference>
<evidence type="ECO:0000313" key="2">
    <source>
        <dbReference type="EMBL" id="UXI66384.1"/>
    </source>
</evidence>
<accession>A0ABY6B9M7</accession>
<dbReference type="PANTHER" id="PTHR34203">
    <property type="entry name" value="METHYLTRANSFERASE, FKBM FAMILY PROTEIN"/>
    <property type="match status" value="1"/>
</dbReference>
<dbReference type="Pfam" id="PF05050">
    <property type="entry name" value="Methyltransf_21"/>
    <property type="match status" value="1"/>
</dbReference>
<dbReference type="InterPro" id="IPR029063">
    <property type="entry name" value="SAM-dependent_MTases_sf"/>
</dbReference>
<sequence>MIRRIAEAVLADVRVLRHAPQAVGGGALFASAGVGGLRYLFRRSDALDPTLCKVAEYLVGRGDVVWDVGANVGLFSVAAAHLCGAAGAVFAFEADADAVSLLRKTQRLQRPSDAPMTVVPIAVADRIGFVEFQIARRARSANALAGFGSTQTGGYSEVRRIPAFDIDDLLGFFTPPNVVKIDVEGAEALVLRGAQLLLRSVRPAIFCEVTESAADEVTRHLHHHDYVLFGGTHYPWRSDEALVRATWDTVAIPRERLARYGAGSTP</sequence>
<protein>
    <submittedName>
        <fullName evidence="2">FkbM family methyltransferase</fullName>
    </submittedName>
</protein>
<organism evidence="2 3">
    <name type="scientific">Tahibacter amnicola</name>
    <dbReference type="NCBI Taxonomy" id="2976241"/>
    <lineage>
        <taxon>Bacteria</taxon>
        <taxon>Pseudomonadati</taxon>
        <taxon>Pseudomonadota</taxon>
        <taxon>Gammaproteobacteria</taxon>
        <taxon>Lysobacterales</taxon>
        <taxon>Rhodanobacteraceae</taxon>
        <taxon>Tahibacter</taxon>
    </lineage>
</organism>
<dbReference type="EMBL" id="CP104694">
    <property type="protein sequence ID" value="UXI66384.1"/>
    <property type="molecule type" value="Genomic_DNA"/>
</dbReference>
<proteinExistence type="predicted"/>
<dbReference type="InterPro" id="IPR052514">
    <property type="entry name" value="SAM-dependent_MTase"/>
</dbReference>
<evidence type="ECO:0000259" key="1">
    <source>
        <dbReference type="Pfam" id="PF05050"/>
    </source>
</evidence>
<name>A0ABY6B9M7_9GAMM</name>
<dbReference type="NCBIfam" id="TIGR01444">
    <property type="entry name" value="fkbM_fam"/>
    <property type="match status" value="1"/>
</dbReference>
<keyword evidence="2" id="KW-0808">Transferase</keyword>
<gene>
    <name evidence="2" type="ORF">N4264_16695</name>
</gene>
<evidence type="ECO:0000313" key="3">
    <source>
        <dbReference type="Proteomes" id="UP001064632"/>
    </source>
</evidence>
<dbReference type="GO" id="GO:0032259">
    <property type="term" value="P:methylation"/>
    <property type="evidence" value="ECO:0007669"/>
    <property type="project" value="UniProtKB-KW"/>
</dbReference>
<dbReference type="Proteomes" id="UP001064632">
    <property type="component" value="Chromosome"/>
</dbReference>
<keyword evidence="2" id="KW-0489">Methyltransferase</keyword>
<reference evidence="2" key="1">
    <citation type="submission" date="2022-09" db="EMBL/GenBank/DDBJ databases">
        <title>Tahibacter sp. nov., isolated from a fresh water.</title>
        <authorList>
            <person name="Baek J.H."/>
            <person name="Lee J.K."/>
            <person name="Kim J.M."/>
            <person name="Jeon C.O."/>
        </authorList>
    </citation>
    <scope>NUCLEOTIDE SEQUENCE</scope>
    <source>
        <strain evidence="2">W38</strain>
    </source>
</reference>
<feature type="domain" description="Methyltransferase FkbM" evidence="1">
    <location>
        <begin position="67"/>
        <end position="227"/>
    </location>
</feature>
<keyword evidence="3" id="KW-1185">Reference proteome</keyword>